<dbReference type="GO" id="GO:0005783">
    <property type="term" value="C:endoplasmic reticulum"/>
    <property type="evidence" value="ECO:0007669"/>
    <property type="project" value="TreeGrafter"/>
</dbReference>
<dbReference type="EMBL" id="UXUI01008314">
    <property type="protein sequence ID" value="VDD91171.1"/>
    <property type="molecule type" value="Genomic_DNA"/>
</dbReference>
<protein>
    <recommendedName>
        <fullName evidence="3">long-chain-fatty-acid--CoA ligase</fullName>
        <ecNumber evidence="3">6.2.1.3</ecNumber>
    </recommendedName>
</protein>
<dbReference type="AlphaFoldDB" id="A0A0N4V7P1"/>
<dbReference type="InterPro" id="IPR042099">
    <property type="entry name" value="ANL_N_sf"/>
</dbReference>
<keyword evidence="1" id="KW-0436">Ligase</keyword>
<dbReference type="InterPro" id="IPR020845">
    <property type="entry name" value="AMP-binding_CS"/>
</dbReference>
<accession>A0A0N4V7P1</accession>
<evidence type="ECO:0000256" key="1">
    <source>
        <dbReference type="ARBA" id="ARBA00022598"/>
    </source>
</evidence>
<dbReference type="WBParaSite" id="EVEC_0000631101-mRNA-1">
    <property type="protein sequence ID" value="EVEC_0000631101-mRNA-1"/>
    <property type="gene ID" value="EVEC_0000631101"/>
</dbReference>
<keyword evidence="6" id="KW-1185">Reference proteome</keyword>
<evidence type="ECO:0000313" key="5">
    <source>
        <dbReference type="EMBL" id="VDD91171.1"/>
    </source>
</evidence>
<dbReference type="OrthoDB" id="1700726at2759"/>
<dbReference type="SUPFAM" id="SSF56801">
    <property type="entry name" value="Acetyl-CoA synthetase-like"/>
    <property type="match status" value="1"/>
</dbReference>
<dbReference type="InterPro" id="IPR000873">
    <property type="entry name" value="AMP-dep_synth/lig_dom"/>
</dbReference>
<dbReference type="Pfam" id="PF00501">
    <property type="entry name" value="AMP-binding"/>
    <property type="match status" value="1"/>
</dbReference>
<reference evidence="5 6" key="2">
    <citation type="submission" date="2018-10" db="EMBL/GenBank/DDBJ databases">
        <authorList>
            <consortium name="Pathogen Informatics"/>
        </authorList>
    </citation>
    <scope>NUCLEOTIDE SEQUENCE [LARGE SCALE GENOMIC DNA]</scope>
</reference>
<dbReference type="EC" id="6.2.1.3" evidence="3"/>
<evidence type="ECO:0000313" key="6">
    <source>
        <dbReference type="Proteomes" id="UP000274131"/>
    </source>
</evidence>
<dbReference type="PANTHER" id="PTHR43272">
    <property type="entry name" value="LONG-CHAIN-FATTY-ACID--COA LIGASE"/>
    <property type="match status" value="1"/>
</dbReference>
<dbReference type="Gene3D" id="3.40.50.12780">
    <property type="entry name" value="N-terminal domain of ligase-like"/>
    <property type="match status" value="1"/>
</dbReference>
<feature type="domain" description="AMP-dependent synthetase/ligase" evidence="4">
    <location>
        <begin position="56"/>
        <end position="433"/>
    </location>
</feature>
<evidence type="ECO:0000313" key="7">
    <source>
        <dbReference type="WBParaSite" id="EVEC_0000631101-mRNA-1"/>
    </source>
</evidence>
<evidence type="ECO:0000256" key="2">
    <source>
        <dbReference type="ARBA" id="ARBA00022832"/>
    </source>
</evidence>
<dbReference type="Proteomes" id="UP000274131">
    <property type="component" value="Unassembled WGS sequence"/>
</dbReference>
<keyword evidence="2" id="KW-0443">Lipid metabolism</keyword>
<dbReference type="PROSITE" id="PS00455">
    <property type="entry name" value="AMP_BINDING"/>
    <property type="match status" value="1"/>
</dbReference>
<dbReference type="PANTHER" id="PTHR43272:SF107">
    <property type="entry name" value="LONG-CHAIN-FATTY-ACID--COA LIGASE 5"/>
    <property type="match status" value="1"/>
</dbReference>
<keyword evidence="2" id="KW-0276">Fatty acid metabolism</keyword>
<evidence type="ECO:0000256" key="3">
    <source>
        <dbReference type="ARBA" id="ARBA00026121"/>
    </source>
</evidence>
<reference evidence="7" key="1">
    <citation type="submission" date="2017-02" db="UniProtKB">
        <authorList>
            <consortium name="WormBaseParasite"/>
        </authorList>
    </citation>
    <scope>IDENTIFICATION</scope>
</reference>
<name>A0A0N4V7P1_ENTVE</name>
<organism evidence="7">
    <name type="scientific">Enterobius vermicularis</name>
    <name type="common">Human pinworm</name>
    <dbReference type="NCBI Taxonomy" id="51028"/>
    <lineage>
        <taxon>Eukaryota</taxon>
        <taxon>Metazoa</taxon>
        <taxon>Ecdysozoa</taxon>
        <taxon>Nematoda</taxon>
        <taxon>Chromadorea</taxon>
        <taxon>Rhabditida</taxon>
        <taxon>Spirurina</taxon>
        <taxon>Oxyuridomorpha</taxon>
        <taxon>Oxyuroidea</taxon>
        <taxon>Oxyuridae</taxon>
        <taxon>Enterobius</taxon>
    </lineage>
</organism>
<dbReference type="GO" id="GO:0016020">
    <property type="term" value="C:membrane"/>
    <property type="evidence" value="ECO:0007669"/>
    <property type="project" value="TreeGrafter"/>
</dbReference>
<dbReference type="STRING" id="51028.A0A0N4V7P1"/>
<evidence type="ECO:0000259" key="4">
    <source>
        <dbReference type="Pfam" id="PF00501"/>
    </source>
</evidence>
<gene>
    <name evidence="5" type="ORF">EVEC_LOCUS5922</name>
</gene>
<sequence>CLLQDGSRICGCISELVPYPFEDAQTIYHAVLRGRRVSKNGPMLGHRKRQSDGSRPYVWMSYQEVIDAADSLAYSFGHIGLKLGQETFIAISSKNRPEWVISELATFRFGAVLVPLYDTLGKQAQTFSLNQVEAEIVICDTAVKATGLSIKNSVKYFFNYFYLVSKAEESGIKVYAFNELLKIGHSESGNLQLHEPEPDKLSIICYTSGTTGQPKGVMLTHKNVIAATTCHYSLMEHPAKEDDVYISYLPLAHMYEQILECALYEVGSAIGFYSGDIRSLVDDMTTLRPTLFSLVPRVLNRIYDKVRLIRKPVSSFNNWGIIRKDTIVDGVFKRVRDLLGGRVRMMLVGSAPVTGDVMTFARAVFGVTVLEGYGKWETSTTTKEQDCSTTGHAGVPMHCCAIKLIDAPELNYYVDQGVGEVCLRGYNVFKGYYKNEEQTKETLDKDGWLHSGDIGRWTETGCLKIIDRKKNIFKLQQGEYVAPEKIESTYAKSEFVAQSFVYGEGLKTCLVGIIVPEKESLEKLASNLNLDGLSYEQLCSEPSVKEALLEILTDVGKKPLSFCPITYFEAQINDMYSRLK</sequence>
<dbReference type="GO" id="GO:0004467">
    <property type="term" value="F:long-chain fatty acid-CoA ligase activity"/>
    <property type="evidence" value="ECO:0007669"/>
    <property type="project" value="UniProtKB-EC"/>
</dbReference>
<proteinExistence type="predicted"/>